<sequence length="747" mass="86443">MKKILVVIVLFLFSLLIACTDKEDTSVTYYVLNEKETIMLAEGEEIISYEEGYSYIAFFTSQGRLFLGYDNYEELSDGEVIQYQYPLDVTRKIIGDDDVITKVTFLREYIIVVVNHRQVLLVNPKVSLKNDLPIQVNLRLDLTNQIYNQNLDELEVIDISHHFNLSAEEGISQINVVRYPGNLDYVAEVLTSSGRIFYRYIRYLYKDFSNEENQFIEAEPLVSLSSGEKIIDIYTGQFISIYLSNHGKIYSRGISGRKGQIFNSGYEDKIKDITGLFNLEDDERIIDLKIQMEISGISYLLVLTSNGRLIVWGAAVPGDQINMSNFDNNPIDITSFISNEDKVERIFSGAPVVSPETGRIFYTFFVSIEDGDVFAWGSNLDGLLGVGETENENDPAEIHEITNISSELNLEDGEVIESISYVSYSILANTNFGNIINWGFNYFQIGAGQRILEPMVINESLYEDEVAVDFIVNGHNSTILLVTDNQNYHLENYFYNIKNIAKTYNYYEAYHSEVFTDYNYVPTPGVFDGWYTDPFLYNKFGGHDYPKNLYGIVRLSEYEKIREIMFSPDYYRLVDGELYELKEIDADYYRHDRDNFVTREVMKHNVDPDYVMKDWNPEEYYDNQLIVYEHVQGDELLVDEFLNSLFDDYGLFVYDYEDGELSNQVMATSFYEVWLPGDDANFDGLVDEEDEPYYGQYMTDEDGNYIYNNFIRSLISRYEKGKVIEINLMVTDSDGRSSSIQIIFEIV</sequence>
<name>A0A7L6N6P5_9MOLU</name>
<dbReference type="Gene3D" id="2.130.10.30">
    <property type="entry name" value="Regulator of chromosome condensation 1/beta-lactamase-inhibitor protein II"/>
    <property type="match status" value="1"/>
</dbReference>
<dbReference type="AlphaFoldDB" id="A0A7L6N6P5"/>
<dbReference type="KEGG" id="tbk:HF295_07320"/>
<evidence type="ECO:0000313" key="2">
    <source>
        <dbReference type="Proteomes" id="UP000512167"/>
    </source>
</evidence>
<protein>
    <submittedName>
        <fullName evidence="1">Uncharacterized protein</fullName>
    </submittedName>
</protein>
<dbReference type="PROSITE" id="PS50012">
    <property type="entry name" value="RCC1_3"/>
    <property type="match status" value="1"/>
</dbReference>
<keyword evidence="2" id="KW-1185">Reference proteome</keyword>
<dbReference type="InterPro" id="IPR000408">
    <property type="entry name" value="Reg_chr_condens"/>
</dbReference>
<dbReference type="PROSITE" id="PS51257">
    <property type="entry name" value="PROKAR_LIPOPROTEIN"/>
    <property type="match status" value="1"/>
</dbReference>
<dbReference type="PANTHER" id="PTHR45982:SF1">
    <property type="entry name" value="REGULATOR OF CHROMOSOME CONDENSATION"/>
    <property type="match status" value="1"/>
</dbReference>
<dbReference type="Proteomes" id="UP000512167">
    <property type="component" value="Chromosome"/>
</dbReference>
<dbReference type="InterPro" id="IPR051553">
    <property type="entry name" value="Ran_GTPase-activating"/>
</dbReference>
<dbReference type="Pfam" id="PF00415">
    <property type="entry name" value="RCC1"/>
    <property type="match status" value="1"/>
</dbReference>
<gene>
    <name evidence="1" type="ORF">HF295_07320</name>
</gene>
<dbReference type="PANTHER" id="PTHR45982">
    <property type="entry name" value="REGULATOR OF CHROMOSOME CONDENSATION"/>
    <property type="match status" value="1"/>
</dbReference>
<dbReference type="RefSeq" id="WP_312031512.1">
    <property type="nucleotide sequence ID" value="NZ_CP051151.1"/>
</dbReference>
<proteinExistence type="predicted"/>
<dbReference type="EMBL" id="CP051151">
    <property type="protein sequence ID" value="QLY40665.1"/>
    <property type="molecule type" value="Genomic_DNA"/>
</dbReference>
<dbReference type="InterPro" id="IPR009091">
    <property type="entry name" value="RCC1/BLIP-II"/>
</dbReference>
<organism evidence="1 2">
    <name type="scientific">Hujiaoplasma nucleasis</name>
    <dbReference type="NCBI Taxonomy" id="2725268"/>
    <lineage>
        <taxon>Bacteria</taxon>
        <taxon>Bacillati</taxon>
        <taxon>Mycoplasmatota</taxon>
        <taxon>Mollicutes</taxon>
        <taxon>Candidatus Izemoplasmatales</taxon>
        <taxon>Hujiaoplasmataceae</taxon>
        <taxon>Hujiaoplasma</taxon>
    </lineage>
</organism>
<dbReference type="SUPFAM" id="SSF50985">
    <property type="entry name" value="RCC1/BLIP-II"/>
    <property type="match status" value="1"/>
</dbReference>
<evidence type="ECO:0000313" key="1">
    <source>
        <dbReference type="EMBL" id="QLY40665.1"/>
    </source>
</evidence>
<reference evidence="1 2" key="1">
    <citation type="submission" date="2020-04" db="EMBL/GenBank/DDBJ databases">
        <authorList>
            <person name="Zheng R.K."/>
            <person name="Sun C.M."/>
        </authorList>
    </citation>
    <scope>NUCLEOTIDE SEQUENCE [LARGE SCALE GENOMIC DNA]</scope>
    <source>
        <strain evidence="2">zrk29</strain>
    </source>
</reference>
<accession>A0A7L6N6P5</accession>